<proteinExistence type="evidence at transcript level"/>
<dbReference type="AlphaFoldDB" id="Q5VKI7"/>
<sequence length="280" mass="33266">MDITINGKDFKKLKWKETMEILVEEFVKHEIAEANLDIMEEMSNTDKEIIERAKQKYGIGNAQGLITCAKCSQEFEEIPEWGDHIIECNHEGTVWDCPNCPVCLEILDTLDKLNNHIELFEELHPGHNMEEWIENQFDLKYKDFFDAFTSKCKLDKKYFEFMSKQAQEGLDYPQPIPWSLAQCVMYNWEYGCRKYLEAHENQKTTWNQIKRKFREGYHYIRSIPQSWREKVYGRVDVVFQAIEEMKESLNKVVTLCTNICNEWGHNVFGACKISYMENTY</sequence>
<name>Q5VKI7_SCHAC</name>
<accession>Q5VKI7</accession>
<protein>
    <submittedName>
        <fullName evidence="1">Uncharacterized protein</fullName>
    </submittedName>
</protein>
<organism evidence="1">
    <name type="scientific">Schyzocotyle acheilognathi</name>
    <name type="common">Asian fish tapeworm</name>
    <name type="synonym">Bothriocephalus acheilognathi</name>
    <dbReference type="NCBI Taxonomy" id="135513"/>
    <lineage>
        <taxon>Eukaryota</taxon>
        <taxon>Metazoa</taxon>
        <taxon>Spiralia</taxon>
        <taxon>Lophotrochozoa</taxon>
        <taxon>Platyhelminthes</taxon>
        <taxon>Cestoda</taxon>
        <taxon>Eucestoda</taxon>
        <taxon>Bothriocephalidea</taxon>
        <taxon>Bothriocephalidae</taxon>
        <taxon>Schyzocotyle</taxon>
    </lineage>
</organism>
<reference evidence="1" key="2">
    <citation type="journal article" date="2004" name="Parasitol. Res.">
        <title>Characterization of development-related genes for the cestode Bothriocephalus acheilognathi.</title>
        <authorList>
            <person name="Luo H.L."/>
            <person name="Nie P."/>
            <person name="Chang M.X."/>
            <person name="Song Y."/>
            <person name="Yao W.J."/>
        </authorList>
    </citation>
    <scope>NUCLEOTIDE SEQUENCE</scope>
</reference>
<evidence type="ECO:0000313" key="1">
    <source>
        <dbReference type="EMBL" id="AAR27784.1"/>
    </source>
</evidence>
<dbReference type="EMBL" id="AY362875">
    <property type="protein sequence ID" value="AAR27784.1"/>
    <property type="molecule type" value="mRNA"/>
</dbReference>
<reference evidence="1" key="1">
    <citation type="submission" date="2003-08" db="EMBL/GenBank/DDBJ databases">
        <authorList>
            <person name="Luo H."/>
            <person name="Nie P."/>
            <person name="Chang M."/>
        </authorList>
    </citation>
    <scope>NUCLEOTIDE SEQUENCE</scope>
</reference>